<reference evidence="1" key="1">
    <citation type="submission" date="2022-05" db="EMBL/GenBank/DDBJ databases">
        <title>Novel bacterial taxa in a minimal lignocellulolytic consortium and its capacity to transform plastics disclosed by genome-resolved metagenomics.</title>
        <authorList>
            <person name="Rodriguez C.A.D."/>
            <person name="Diaz-Garcia L."/>
            <person name="Herrera K."/>
            <person name="Tarazona N.A."/>
            <person name="Sproer C."/>
            <person name="Overmann J."/>
            <person name="Jimenez D.J."/>
        </authorList>
    </citation>
    <scope>NUCLEOTIDE SEQUENCE</scope>
    <source>
        <strain evidence="1">MAG5</strain>
    </source>
</reference>
<sequence length="104" mass="11886">MLYGKDNGGNLTSHTTLTKNDHGIYYGGSYPGSTALYITNKNLLEQATTFILKIDSTSMEYSFNEKYYILEHENIMKHSHSLEFFDVDGKLLYKDEVLLNFSDA</sequence>
<evidence type="ECO:0000313" key="1">
    <source>
        <dbReference type="EMBL" id="URN93627.1"/>
    </source>
</evidence>
<dbReference type="KEGG" id="plig:NAG76_17595"/>
<evidence type="ECO:0000313" key="2">
    <source>
        <dbReference type="Proteomes" id="UP001056756"/>
    </source>
</evidence>
<gene>
    <name evidence="1" type="ORF">NAG76_17595</name>
</gene>
<organism evidence="1 2">
    <name type="scientific">Candidatus Pristimantibacillus lignocellulolyticus</name>
    <dbReference type="NCBI Taxonomy" id="2994561"/>
    <lineage>
        <taxon>Bacteria</taxon>
        <taxon>Bacillati</taxon>
        <taxon>Bacillota</taxon>
        <taxon>Bacilli</taxon>
        <taxon>Bacillales</taxon>
        <taxon>Paenibacillaceae</taxon>
        <taxon>Candidatus Pristimantibacillus</taxon>
    </lineage>
</organism>
<name>A0A9J6ZC11_9BACL</name>
<dbReference type="Proteomes" id="UP001056756">
    <property type="component" value="Chromosome"/>
</dbReference>
<proteinExistence type="predicted"/>
<accession>A0A9J6ZC11</accession>
<protein>
    <submittedName>
        <fullName evidence="1">Uncharacterized protein</fullName>
    </submittedName>
</protein>
<dbReference type="AlphaFoldDB" id="A0A9J6ZC11"/>
<dbReference type="EMBL" id="CP097899">
    <property type="protein sequence ID" value="URN93627.1"/>
    <property type="molecule type" value="Genomic_DNA"/>
</dbReference>